<dbReference type="AlphaFoldDB" id="A0A822Y448"/>
<protein>
    <submittedName>
        <fullName evidence="2">Uncharacterized protein</fullName>
    </submittedName>
</protein>
<organism evidence="2 3">
    <name type="scientific">Nelumbo nucifera</name>
    <name type="common">Sacred lotus</name>
    <dbReference type="NCBI Taxonomy" id="4432"/>
    <lineage>
        <taxon>Eukaryota</taxon>
        <taxon>Viridiplantae</taxon>
        <taxon>Streptophyta</taxon>
        <taxon>Embryophyta</taxon>
        <taxon>Tracheophyta</taxon>
        <taxon>Spermatophyta</taxon>
        <taxon>Magnoliopsida</taxon>
        <taxon>Proteales</taxon>
        <taxon>Nelumbonaceae</taxon>
        <taxon>Nelumbo</taxon>
    </lineage>
</organism>
<feature type="region of interest" description="Disordered" evidence="1">
    <location>
        <begin position="1"/>
        <end position="32"/>
    </location>
</feature>
<evidence type="ECO:0000256" key="1">
    <source>
        <dbReference type="SAM" id="MobiDB-lite"/>
    </source>
</evidence>
<reference evidence="2 3" key="1">
    <citation type="journal article" date="2020" name="Mol. Biol. Evol.">
        <title>Distinct Expression and Methylation Patterns for Genes with Different Fates following a Single Whole-Genome Duplication in Flowering Plants.</title>
        <authorList>
            <person name="Shi T."/>
            <person name="Rahmani R.S."/>
            <person name="Gugger P.F."/>
            <person name="Wang M."/>
            <person name="Li H."/>
            <person name="Zhang Y."/>
            <person name="Li Z."/>
            <person name="Wang Q."/>
            <person name="Van de Peer Y."/>
            <person name="Marchal K."/>
            <person name="Chen J."/>
        </authorList>
    </citation>
    <scope>NUCLEOTIDE SEQUENCE [LARGE SCALE GENOMIC DNA]</scope>
    <source>
        <tissue evidence="2">Leaf</tissue>
    </source>
</reference>
<evidence type="ECO:0000313" key="3">
    <source>
        <dbReference type="Proteomes" id="UP000607653"/>
    </source>
</evidence>
<evidence type="ECO:0000313" key="2">
    <source>
        <dbReference type="EMBL" id="DAD27207.1"/>
    </source>
</evidence>
<gene>
    <name evidence="2" type="ORF">HUJ06_028675</name>
</gene>
<comment type="caution">
    <text evidence="2">The sequence shown here is derived from an EMBL/GenBank/DDBJ whole genome shotgun (WGS) entry which is preliminary data.</text>
</comment>
<keyword evidence="3" id="KW-1185">Reference proteome</keyword>
<feature type="compositionally biased region" description="Polar residues" evidence="1">
    <location>
        <begin position="7"/>
        <end position="20"/>
    </location>
</feature>
<proteinExistence type="predicted"/>
<sequence length="85" mass="9856">MAVTEHGLNNQQPHISQSSPHKPIEPVKQRRKHVPHKPYCFAFLLFSAHFSNHNPTGIKQENPQSSNLGTFHHQLLTRFHVFNKK</sequence>
<accession>A0A822Y448</accession>
<name>A0A822Y448_NELNU</name>
<dbReference type="Proteomes" id="UP000607653">
    <property type="component" value="Unassembled WGS sequence"/>
</dbReference>
<dbReference type="EMBL" id="DUZY01000002">
    <property type="protein sequence ID" value="DAD27207.1"/>
    <property type="molecule type" value="Genomic_DNA"/>
</dbReference>